<reference evidence="2" key="1">
    <citation type="submission" date="2020-10" db="EMBL/GenBank/DDBJ databases">
        <authorList>
            <person name="Gilroy R."/>
        </authorList>
    </citation>
    <scope>NUCLEOTIDE SEQUENCE</scope>
    <source>
        <strain evidence="2">1370</strain>
    </source>
</reference>
<reference evidence="2" key="2">
    <citation type="journal article" date="2021" name="PeerJ">
        <title>Extensive microbial diversity within the chicken gut microbiome revealed by metagenomics and culture.</title>
        <authorList>
            <person name="Gilroy R."/>
            <person name="Ravi A."/>
            <person name="Getino M."/>
            <person name="Pursley I."/>
            <person name="Horton D.L."/>
            <person name="Alikhan N.F."/>
            <person name="Baker D."/>
            <person name="Gharbi K."/>
            <person name="Hall N."/>
            <person name="Watson M."/>
            <person name="Adriaenssens E.M."/>
            <person name="Foster-Nyarko E."/>
            <person name="Jarju S."/>
            <person name="Secka A."/>
            <person name="Antonio M."/>
            <person name="Oren A."/>
            <person name="Chaudhuri R.R."/>
            <person name="La Ragione R."/>
            <person name="Hildebrand F."/>
            <person name="Pallen M.J."/>
        </authorList>
    </citation>
    <scope>NUCLEOTIDE SEQUENCE</scope>
    <source>
        <strain evidence="2">1370</strain>
    </source>
</reference>
<dbReference type="InterPro" id="IPR013656">
    <property type="entry name" value="PAS_4"/>
</dbReference>
<dbReference type="Gene3D" id="3.30.450.20">
    <property type="entry name" value="PAS domain"/>
    <property type="match status" value="1"/>
</dbReference>
<accession>A0A9D1NR43</accession>
<feature type="domain" description="PAS fold-4" evidence="1">
    <location>
        <begin position="17"/>
        <end position="119"/>
    </location>
</feature>
<name>A0A9D1NR43_9FIRM</name>
<evidence type="ECO:0000259" key="1">
    <source>
        <dbReference type="Pfam" id="PF08448"/>
    </source>
</evidence>
<dbReference type="InterPro" id="IPR000014">
    <property type="entry name" value="PAS"/>
</dbReference>
<dbReference type="EMBL" id="DVOL01000062">
    <property type="protein sequence ID" value="HIV10957.1"/>
    <property type="molecule type" value="Genomic_DNA"/>
</dbReference>
<evidence type="ECO:0000313" key="2">
    <source>
        <dbReference type="EMBL" id="HIV10957.1"/>
    </source>
</evidence>
<organism evidence="2 3">
    <name type="scientific">Candidatus Faeciplasma avium</name>
    <dbReference type="NCBI Taxonomy" id="2840798"/>
    <lineage>
        <taxon>Bacteria</taxon>
        <taxon>Bacillati</taxon>
        <taxon>Bacillota</taxon>
        <taxon>Clostridia</taxon>
        <taxon>Eubacteriales</taxon>
        <taxon>Oscillospiraceae</taxon>
        <taxon>Oscillospiraceae incertae sedis</taxon>
        <taxon>Candidatus Faeciplasma</taxon>
    </lineage>
</organism>
<dbReference type="CDD" id="cd00130">
    <property type="entry name" value="PAS"/>
    <property type="match status" value="1"/>
</dbReference>
<dbReference type="Proteomes" id="UP000823960">
    <property type="component" value="Unassembled WGS sequence"/>
</dbReference>
<dbReference type="Pfam" id="PF08448">
    <property type="entry name" value="PAS_4"/>
    <property type="match status" value="1"/>
</dbReference>
<comment type="caution">
    <text evidence="2">The sequence shown here is derived from an EMBL/GenBank/DDBJ whole genome shotgun (WGS) entry which is preliminary data.</text>
</comment>
<proteinExistence type="predicted"/>
<dbReference type="InterPro" id="IPR035965">
    <property type="entry name" value="PAS-like_dom_sf"/>
</dbReference>
<evidence type="ECO:0000313" key="3">
    <source>
        <dbReference type="Proteomes" id="UP000823960"/>
    </source>
</evidence>
<protein>
    <submittedName>
        <fullName evidence="2">PAS domain-containing protein</fullName>
    </submittedName>
</protein>
<dbReference type="AlphaFoldDB" id="A0A9D1NR43"/>
<dbReference type="SUPFAM" id="SSF55785">
    <property type="entry name" value="PYP-like sensor domain (PAS domain)"/>
    <property type="match status" value="1"/>
</dbReference>
<sequence length="126" mass="14505">MEASIKDLNPYFKSVIEQDRAPVVICDLEHIILYMNPSAMENYSKYGGGELVGKSLLDCHNSRSCEKITEVVGWFGESKENNIIHTFYNRKRNKDVYMVALRDGSGRLIGYYEKHEDRTCESERGC</sequence>
<gene>
    <name evidence="2" type="ORF">IAD28_04625</name>
</gene>